<keyword evidence="2" id="KW-1185">Reference proteome</keyword>
<name>A0A177B9I1_9BILA</name>
<evidence type="ECO:0000313" key="2">
    <source>
        <dbReference type="Proteomes" id="UP000078046"/>
    </source>
</evidence>
<evidence type="ECO:0000313" key="1">
    <source>
        <dbReference type="EMBL" id="OAF70906.1"/>
    </source>
</evidence>
<accession>A0A177B9I1</accession>
<comment type="caution">
    <text evidence="1">The sequence shown here is derived from an EMBL/GenBank/DDBJ whole genome shotgun (WGS) entry which is preliminary data.</text>
</comment>
<dbReference type="EMBL" id="LWCA01000099">
    <property type="protein sequence ID" value="OAF70906.1"/>
    <property type="molecule type" value="Genomic_DNA"/>
</dbReference>
<dbReference type="AlphaFoldDB" id="A0A177B9I1"/>
<reference evidence="1 2" key="1">
    <citation type="submission" date="2016-04" db="EMBL/GenBank/DDBJ databases">
        <title>The genome of Intoshia linei affirms orthonectids as highly simplified spiralians.</title>
        <authorList>
            <person name="Mikhailov K.V."/>
            <person name="Slusarev G.S."/>
            <person name="Nikitin M.A."/>
            <person name="Logacheva M.D."/>
            <person name="Penin A."/>
            <person name="Aleoshin V."/>
            <person name="Panchin Y.V."/>
        </authorList>
    </citation>
    <scope>NUCLEOTIDE SEQUENCE [LARGE SCALE GENOMIC DNA]</scope>
    <source>
        <strain evidence="1">Intl2013</strain>
        <tissue evidence="1">Whole animal</tissue>
    </source>
</reference>
<dbReference type="Proteomes" id="UP000078046">
    <property type="component" value="Unassembled WGS sequence"/>
</dbReference>
<organism evidence="1 2">
    <name type="scientific">Intoshia linei</name>
    <dbReference type="NCBI Taxonomy" id="1819745"/>
    <lineage>
        <taxon>Eukaryota</taxon>
        <taxon>Metazoa</taxon>
        <taxon>Spiralia</taxon>
        <taxon>Lophotrochozoa</taxon>
        <taxon>Mesozoa</taxon>
        <taxon>Orthonectida</taxon>
        <taxon>Rhopaluridae</taxon>
        <taxon>Intoshia</taxon>
    </lineage>
</organism>
<sequence length="61" mass="7183">MINIHPSKIKRTEKREFKCEPIIKFSDTKLKYENDLNYILFVPKKTNILNGKELASISENT</sequence>
<gene>
    <name evidence="1" type="ORF">A3Q56_01332</name>
</gene>
<feature type="non-terminal residue" evidence="1">
    <location>
        <position position="61"/>
    </location>
</feature>
<protein>
    <submittedName>
        <fullName evidence="1">Uncharacterized protein</fullName>
    </submittedName>
</protein>
<proteinExistence type="predicted"/>